<accession>A0A8J6BUB0</accession>
<feature type="region of interest" description="Disordered" evidence="6">
    <location>
        <begin position="244"/>
        <end position="269"/>
    </location>
</feature>
<evidence type="ECO:0000256" key="5">
    <source>
        <dbReference type="ARBA" id="ARBA00023242"/>
    </source>
</evidence>
<dbReference type="PANTHER" id="PTHR31072">
    <property type="entry name" value="TRANSCRIPTION FACTOR TCP4-RELATED"/>
    <property type="match status" value="1"/>
</dbReference>
<evidence type="ECO:0000313" key="9">
    <source>
        <dbReference type="Proteomes" id="UP000729402"/>
    </source>
</evidence>
<feature type="region of interest" description="Disordered" evidence="6">
    <location>
        <begin position="352"/>
        <end position="393"/>
    </location>
</feature>
<dbReference type="InterPro" id="IPR017887">
    <property type="entry name" value="TF_TCP_subgr"/>
</dbReference>
<feature type="compositionally biased region" description="Gly residues" evidence="6">
    <location>
        <begin position="1"/>
        <end position="10"/>
    </location>
</feature>
<feature type="region of interest" description="Disordered" evidence="6">
    <location>
        <begin position="1"/>
        <end position="48"/>
    </location>
</feature>
<evidence type="ECO:0000313" key="8">
    <source>
        <dbReference type="EMBL" id="KAG8093671.1"/>
    </source>
</evidence>
<feature type="compositionally biased region" description="Gly residues" evidence="6">
    <location>
        <begin position="17"/>
        <end position="30"/>
    </location>
</feature>
<dbReference type="AlphaFoldDB" id="A0A8J6BUB0"/>
<dbReference type="GO" id="GO:0043565">
    <property type="term" value="F:sequence-specific DNA binding"/>
    <property type="evidence" value="ECO:0007669"/>
    <property type="project" value="TreeGrafter"/>
</dbReference>
<dbReference type="PANTHER" id="PTHR31072:SF248">
    <property type="entry name" value="OS12G0173300 PROTEIN"/>
    <property type="match status" value="1"/>
</dbReference>
<gene>
    <name evidence="8" type="ORF">GUJ93_ZPchr0012g21241</name>
</gene>
<evidence type="ECO:0000259" key="7">
    <source>
        <dbReference type="PROSITE" id="PS51369"/>
    </source>
</evidence>
<evidence type="ECO:0000256" key="4">
    <source>
        <dbReference type="ARBA" id="ARBA00023163"/>
    </source>
</evidence>
<dbReference type="EMBL" id="JAAALK010000080">
    <property type="protein sequence ID" value="KAG8093671.1"/>
    <property type="molecule type" value="Genomic_DNA"/>
</dbReference>
<sequence>MDHGGGGGGAAPSSSNSGGGGTGGGRGGVGEHNQQSHHPFYYAGPAAPNSVPQQQTFMGALAITPVAEPPQSSSVAAGGEKNVVAPTTPAAGTLAKRPSKDRHTKVDGRGRRIRMPALCAARVFQLTRELGHKSDGETIEWLLQQAEPAIIAATGTGTIPANFTSLNMSIRSGAAASTSNTNRASPFPALALHPHHHQAAAAQHDVSAMLGYHHHFLPPAQEPPQDPNSGSFMRKRYREDLFKEDDDRQDPNAPKACEQQQPATPQPQAAMWAVAPNSAAPGGAFWMLPVSTSSSGAARPTEQPMWSFGGSAGTGTVQAPLQFMSTRVNDPSVAGGGMSDTNLGMLAALNAYNRGGAGDQQQPHQQQQPEMDHQRSGGGGSEDDSGDDNNSSQ</sequence>
<name>A0A8J6BUB0_ZIZPA</name>
<evidence type="ECO:0000256" key="1">
    <source>
        <dbReference type="ARBA" id="ARBA00004123"/>
    </source>
</evidence>
<keyword evidence="3" id="KW-0238">DNA-binding</keyword>
<reference evidence="8" key="1">
    <citation type="journal article" date="2021" name="bioRxiv">
        <title>Whole Genome Assembly and Annotation of Northern Wild Rice, Zizania palustris L., Supports a Whole Genome Duplication in the Zizania Genus.</title>
        <authorList>
            <person name="Haas M."/>
            <person name="Kono T."/>
            <person name="Macchietto M."/>
            <person name="Millas R."/>
            <person name="McGilp L."/>
            <person name="Shao M."/>
            <person name="Duquette J."/>
            <person name="Hirsch C.N."/>
            <person name="Kimball J."/>
        </authorList>
    </citation>
    <scope>NUCLEOTIDE SEQUENCE</scope>
    <source>
        <tissue evidence="8">Fresh leaf tissue</tissue>
    </source>
</reference>
<dbReference type="Proteomes" id="UP000729402">
    <property type="component" value="Unassembled WGS sequence"/>
</dbReference>
<comment type="caution">
    <text evidence="8">The sequence shown here is derived from an EMBL/GenBank/DDBJ whole genome shotgun (WGS) entry which is preliminary data.</text>
</comment>
<dbReference type="Pfam" id="PF03634">
    <property type="entry name" value="TCP"/>
    <property type="match status" value="1"/>
</dbReference>
<comment type="subcellular location">
    <subcellularLocation>
        <location evidence="1">Nucleus</location>
    </subcellularLocation>
</comment>
<dbReference type="GO" id="GO:0005634">
    <property type="term" value="C:nucleus"/>
    <property type="evidence" value="ECO:0007669"/>
    <property type="project" value="UniProtKB-SubCell"/>
</dbReference>
<evidence type="ECO:0000256" key="3">
    <source>
        <dbReference type="ARBA" id="ARBA00023125"/>
    </source>
</evidence>
<evidence type="ECO:0000256" key="2">
    <source>
        <dbReference type="ARBA" id="ARBA00023015"/>
    </source>
</evidence>
<feature type="compositionally biased region" description="Low complexity" evidence="6">
    <location>
        <begin position="359"/>
        <end position="369"/>
    </location>
</feature>
<dbReference type="InterPro" id="IPR005333">
    <property type="entry name" value="Transcription_factor_TCP"/>
</dbReference>
<keyword evidence="5" id="KW-0539">Nucleus</keyword>
<dbReference type="OrthoDB" id="1923470at2759"/>
<protein>
    <recommendedName>
        <fullName evidence="7">TCP domain-containing protein</fullName>
    </recommendedName>
</protein>
<organism evidence="8 9">
    <name type="scientific">Zizania palustris</name>
    <name type="common">Northern wild rice</name>
    <dbReference type="NCBI Taxonomy" id="103762"/>
    <lineage>
        <taxon>Eukaryota</taxon>
        <taxon>Viridiplantae</taxon>
        <taxon>Streptophyta</taxon>
        <taxon>Embryophyta</taxon>
        <taxon>Tracheophyta</taxon>
        <taxon>Spermatophyta</taxon>
        <taxon>Magnoliopsida</taxon>
        <taxon>Liliopsida</taxon>
        <taxon>Poales</taxon>
        <taxon>Poaceae</taxon>
        <taxon>BOP clade</taxon>
        <taxon>Oryzoideae</taxon>
        <taxon>Oryzeae</taxon>
        <taxon>Zizaniinae</taxon>
        <taxon>Zizania</taxon>
    </lineage>
</organism>
<keyword evidence="2" id="KW-0805">Transcription regulation</keyword>
<evidence type="ECO:0000256" key="6">
    <source>
        <dbReference type="SAM" id="MobiDB-lite"/>
    </source>
</evidence>
<keyword evidence="4" id="KW-0804">Transcription</keyword>
<dbReference type="PROSITE" id="PS51369">
    <property type="entry name" value="TCP"/>
    <property type="match status" value="1"/>
</dbReference>
<keyword evidence="9" id="KW-1185">Reference proteome</keyword>
<feature type="compositionally biased region" description="Low complexity" evidence="6">
    <location>
        <begin position="259"/>
        <end position="269"/>
    </location>
</feature>
<feature type="domain" description="TCP" evidence="7">
    <location>
        <begin position="99"/>
        <end position="153"/>
    </location>
</feature>
<reference evidence="8" key="2">
    <citation type="submission" date="2021-02" db="EMBL/GenBank/DDBJ databases">
        <authorList>
            <person name="Kimball J.A."/>
            <person name="Haas M.W."/>
            <person name="Macchietto M."/>
            <person name="Kono T."/>
            <person name="Duquette J."/>
            <person name="Shao M."/>
        </authorList>
    </citation>
    <scope>NUCLEOTIDE SEQUENCE</scope>
    <source>
        <tissue evidence="8">Fresh leaf tissue</tissue>
    </source>
</reference>
<dbReference type="GO" id="GO:0003700">
    <property type="term" value="F:DNA-binding transcription factor activity"/>
    <property type="evidence" value="ECO:0007669"/>
    <property type="project" value="InterPro"/>
</dbReference>
<proteinExistence type="predicted"/>